<evidence type="ECO:0000313" key="4">
    <source>
        <dbReference type="Proteomes" id="UP000332933"/>
    </source>
</evidence>
<evidence type="ECO:0000256" key="1">
    <source>
        <dbReference type="SAM" id="MobiDB-lite"/>
    </source>
</evidence>
<dbReference type="OrthoDB" id="80149at2759"/>
<gene>
    <name evidence="3" type="primary">Aste57867_2605</name>
    <name evidence="2" type="ORF">As57867_002598</name>
    <name evidence="3" type="ORF">ASTE57867_2605</name>
</gene>
<name>A0A485KD40_9STRA</name>
<sequence length="375" mass="41794">MTTTTSPPPPVDSESPGGSLKDKQRRNASERMRRHRAAKQAEASNLRAEVDCLEARLATLQLEADVRRRQLKRHAIDGSDQALRDHVMAQTSLAHTLYHWVRSQVARPQPGLTERPSWREMTLLGDPAARRQGFPWLSDRVYHTAMRTRPASNPIATSADDAMSFCMHTATGEDGHVHVTATELHMHSIVFAPFDVIGDACWHFMAATSFGTTSTMTCGVVETPDRNLIYDYGVNPRNGSTVRRIMRMYTDDAARIVITYAKVAHDNLFPLHDGELRSHGMGWTIIEPVTDGISVVRHSVSNFVPVTSHGPISLREMGHLFALPPTTDEMIQKSEALYLEQLHAAAQVAHVDEIQAGVRAFRAQLETRQRTLGVQ</sequence>
<dbReference type="Proteomes" id="UP000332933">
    <property type="component" value="Unassembled WGS sequence"/>
</dbReference>
<evidence type="ECO:0000313" key="2">
    <source>
        <dbReference type="EMBL" id="KAF0716902.1"/>
    </source>
</evidence>
<dbReference type="EMBL" id="CAADRA010000340">
    <property type="protein sequence ID" value="VFT79801.1"/>
    <property type="molecule type" value="Genomic_DNA"/>
</dbReference>
<organism evidence="3 4">
    <name type="scientific">Aphanomyces stellatus</name>
    <dbReference type="NCBI Taxonomy" id="120398"/>
    <lineage>
        <taxon>Eukaryota</taxon>
        <taxon>Sar</taxon>
        <taxon>Stramenopiles</taxon>
        <taxon>Oomycota</taxon>
        <taxon>Saprolegniomycetes</taxon>
        <taxon>Saprolegniales</taxon>
        <taxon>Verrucalvaceae</taxon>
        <taxon>Aphanomyces</taxon>
    </lineage>
</organism>
<feature type="compositionally biased region" description="Basic and acidic residues" evidence="1">
    <location>
        <begin position="20"/>
        <end position="31"/>
    </location>
</feature>
<accession>A0A485KD40</accession>
<dbReference type="EMBL" id="VJMH01000340">
    <property type="protein sequence ID" value="KAF0716902.1"/>
    <property type="molecule type" value="Genomic_DNA"/>
</dbReference>
<proteinExistence type="predicted"/>
<reference evidence="3 4" key="1">
    <citation type="submission" date="2019-03" db="EMBL/GenBank/DDBJ databases">
        <authorList>
            <person name="Gaulin E."/>
            <person name="Dumas B."/>
        </authorList>
    </citation>
    <scope>NUCLEOTIDE SEQUENCE [LARGE SCALE GENOMIC DNA]</scope>
    <source>
        <strain evidence="3">CBS 568.67</strain>
    </source>
</reference>
<keyword evidence="4" id="KW-1185">Reference proteome</keyword>
<dbReference type="AlphaFoldDB" id="A0A485KD40"/>
<feature type="compositionally biased region" description="Pro residues" evidence="1">
    <location>
        <begin position="1"/>
        <end position="11"/>
    </location>
</feature>
<evidence type="ECO:0000313" key="3">
    <source>
        <dbReference type="EMBL" id="VFT79801.1"/>
    </source>
</evidence>
<reference evidence="2" key="2">
    <citation type="submission" date="2019-06" db="EMBL/GenBank/DDBJ databases">
        <title>Genomics analysis of Aphanomyces spp. identifies a new class of oomycete effector associated with host adaptation.</title>
        <authorList>
            <person name="Gaulin E."/>
        </authorList>
    </citation>
    <scope>NUCLEOTIDE SEQUENCE</scope>
    <source>
        <strain evidence="2">CBS 578.67</strain>
    </source>
</reference>
<protein>
    <submittedName>
        <fullName evidence="3">Aste57867_2605 protein</fullName>
    </submittedName>
</protein>
<feature type="region of interest" description="Disordered" evidence="1">
    <location>
        <begin position="1"/>
        <end position="42"/>
    </location>
</feature>